<accession>A0AAD7RK68</accession>
<dbReference type="AlphaFoldDB" id="A0AAD7RK68"/>
<name>A0AAD7RK68_9TELE</name>
<dbReference type="Proteomes" id="UP001221898">
    <property type="component" value="Unassembled WGS sequence"/>
</dbReference>
<proteinExistence type="predicted"/>
<dbReference type="GO" id="GO:0005886">
    <property type="term" value="C:plasma membrane"/>
    <property type="evidence" value="ECO:0007669"/>
    <property type="project" value="InterPro"/>
</dbReference>
<organism evidence="2 3">
    <name type="scientific">Aldrovandia affinis</name>
    <dbReference type="NCBI Taxonomy" id="143900"/>
    <lineage>
        <taxon>Eukaryota</taxon>
        <taxon>Metazoa</taxon>
        <taxon>Chordata</taxon>
        <taxon>Craniata</taxon>
        <taxon>Vertebrata</taxon>
        <taxon>Euteleostomi</taxon>
        <taxon>Actinopterygii</taxon>
        <taxon>Neopterygii</taxon>
        <taxon>Teleostei</taxon>
        <taxon>Notacanthiformes</taxon>
        <taxon>Halosauridae</taxon>
        <taxon>Aldrovandia</taxon>
    </lineage>
</organism>
<keyword evidence="3" id="KW-1185">Reference proteome</keyword>
<reference evidence="2" key="1">
    <citation type="journal article" date="2023" name="Science">
        <title>Genome structures resolve the early diversification of teleost fishes.</title>
        <authorList>
            <person name="Parey E."/>
            <person name="Louis A."/>
            <person name="Montfort J."/>
            <person name="Bouchez O."/>
            <person name="Roques C."/>
            <person name="Iampietro C."/>
            <person name="Lluch J."/>
            <person name="Castinel A."/>
            <person name="Donnadieu C."/>
            <person name="Desvignes T."/>
            <person name="Floi Bucao C."/>
            <person name="Jouanno E."/>
            <person name="Wen M."/>
            <person name="Mejri S."/>
            <person name="Dirks R."/>
            <person name="Jansen H."/>
            <person name="Henkel C."/>
            <person name="Chen W.J."/>
            <person name="Zahm M."/>
            <person name="Cabau C."/>
            <person name="Klopp C."/>
            <person name="Thompson A.W."/>
            <person name="Robinson-Rechavi M."/>
            <person name="Braasch I."/>
            <person name="Lecointre G."/>
            <person name="Bobe J."/>
            <person name="Postlethwait J.H."/>
            <person name="Berthelot C."/>
            <person name="Roest Crollius H."/>
            <person name="Guiguen Y."/>
        </authorList>
    </citation>
    <scope>NUCLEOTIDE SEQUENCE</scope>
    <source>
        <strain evidence="2">NC1722</strain>
    </source>
</reference>
<keyword evidence="1" id="KW-1133">Transmembrane helix</keyword>
<dbReference type="InterPro" id="IPR038940">
    <property type="entry name" value="NCMAP"/>
</dbReference>
<evidence type="ECO:0000313" key="2">
    <source>
        <dbReference type="EMBL" id="KAJ8385535.1"/>
    </source>
</evidence>
<feature type="transmembrane region" description="Helical" evidence="1">
    <location>
        <begin position="99"/>
        <end position="122"/>
    </location>
</feature>
<dbReference type="PANTHER" id="PTHR35974:SF1">
    <property type="entry name" value="NONCOMPACT MYELIN-ASSOCIATED PROTEIN"/>
    <property type="match status" value="1"/>
</dbReference>
<keyword evidence="1" id="KW-0812">Transmembrane</keyword>
<dbReference type="PANTHER" id="PTHR35974">
    <property type="entry name" value="NONCOMPACT MYELIN-ASSOCIATED PROTEIN"/>
    <property type="match status" value="1"/>
</dbReference>
<gene>
    <name evidence="2" type="ORF">AAFF_G00184890</name>
</gene>
<evidence type="ECO:0000256" key="1">
    <source>
        <dbReference type="SAM" id="Phobius"/>
    </source>
</evidence>
<protein>
    <submittedName>
        <fullName evidence="2">Uncharacterized protein</fullName>
    </submittedName>
</protein>
<keyword evidence="1" id="KW-0472">Membrane</keyword>
<dbReference type="GO" id="GO:0043220">
    <property type="term" value="C:Schmidt-Lanterman incisure"/>
    <property type="evidence" value="ECO:0007669"/>
    <property type="project" value="InterPro"/>
</dbReference>
<comment type="caution">
    <text evidence="2">The sequence shown here is derived from an EMBL/GenBank/DDBJ whole genome shotgun (WGS) entry which is preliminary data.</text>
</comment>
<dbReference type="EMBL" id="JAINUG010000247">
    <property type="protein sequence ID" value="KAJ8385535.1"/>
    <property type="molecule type" value="Genomic_DNA"/>
</dbReference>
<dbReference type="GO" id="GO:0031641">
    <property type="term" value="P:regulation of myelination"/>
    <property type="evidence" value="ECO:0007669"/>
    <property type="project" value="InterPro"/>
</dbReference>
<evidence type="ECO:0000313" key="3">
    <source>
        <dbReference type="Proteomes" id="UP001221898"/>
    </source>
</evidence>
<dbReference type="GO" id="GO:0019911">
    <property type="term" value="F:structural constituent of myelin sheath"/>
    <property type="evidence" value="ECO:0007669"/>
    <property type="project" value="InterPro"/>
</dbReference>
<dbReference type="GO" id="GO:0033270">
    <property type="term" value="C:paranode region of axon"/>
    <property type="evidence" value="ECO:0007669"/>
    <property type="project" value="InterPro"/>
</dbReference>
<sequence length="213" mass="22915">MCEIAPLQCSPVTLFKVTVQHGSREDKEVLFEGSSGSRGAARSLSLTWRSCDAGRQATDTKTFLKMQTTTGEPVTNFTTAPLNTATKSKEQILTQSSGAMIAIIVIGIIIVCTILLLILKTYNRRTHASRMMGGGSKPRMKSPSTIQTQVPIGQLGANSFSSSLAHSHSAGENGFRLPQAELSSQDQNNMEQLSTISESTVVTIHDVQSLENT</sequence>